<dbReference type="OrthoDB" id="9797664at2"/>
<evidence type="ECO:0000313" key="3">
    <source>
        <dbReference type="EMBL" id="KKD38627.1"/>
    </source>
</evidence>
<dbReference type="PATRIC" id="fig|1637645.4.peg.2247"/>
<protein>
    <submittedName>
        <fullName evidence="3">Major royal jelly protein</fullName>
    </submittedName>
</protein>
<evidence type="ECO:0000256" key="1">
    <source>
        <dbReference type="ARBA" id="ARBA00004613"/>
    </source>
</evidence>
<evidence type="ECO:0000256" key="2">
    <source>
        <dbReference type="ARBA" id="ARBA00022525"/>
    </source>
</evidence>
<dbReference type="Proteomes" id="UP000033607">
    <property type="component" value="Unassembled WGS sequence"/>
</dbReference>
<dbReference type="EMBL" id="LATL02000110">
    <property type="protein sequence ID" value="KKD38627.1"/>
    <property type="molecule type" value="Genomic_DNA"/>
</dbReference>
<dbReference type="Pfam" id="PF03022">
    <property type="entry name" value="MRJP"/>
    <property type="match status" value="1"/>
</dbReference>
<dbReference type="Gene3D" id="2.120.10.30">
    <property type="entry name" value="TolB, C-terminal domain"/>
    <property type="match status" value="1"/>
</dbReference>
<evidence type="ECO:0000313" key="4">
    <source>
        <dbReference type="Proteomes" id="UP000033607"/>
    </source>
</evidence>
<dbReference type="PANTHER" id="PTHR10009:SF18">
    <property type="entry name" value="PROTEIN YELLOW-LIKE PROTEIN"/>
    <property type="match status" value="1"/>
</dbReference>
<dbReference type="AlphaFoldDB" id="A0A0F5YJ17"/>
<dbReference type="GO" id="GO:0005576">
    <property type="term" value="C:extracellular region"/>
    <property type="evidence" value="ECO:0007669"/>
    <property type="project" value="UniProtKB-SubCell"/>
</dbReference>
<organism evidence="3 4">
    <name type="scientific">Limnoraphis robusta CS-951</name>
    <dbReference type="NCBI Taxonomy" id="1637645"/>
    <lineage>
        <taxon>Bacteria</taxon>
        <taxon>Bacillati</taxon>
        <taxon>Cyanobacteriota</taxon>
        <taxon>Cyanophyceae</taxon>
        <taxon>Oscillatoriophycideae</taxon>
        <taxon>Oscillatoriales</taxon>
        <taxon>Sirenicapillariaceae</taxon>
        <taxon>Limnoraphis</taxon>
    </lineage>
</organism>
<name>A0A0F5YJ17_9CYAN</name>
<sequence>MTNLSQSINVIAELTVAPGNITITPEGRIFLSLHQFYNPDFHVAELVNGSLVPFPGENKQGITFEAVLGIHCDLNGCLWILDNGNQSQSVPKLVAWDLDENQLAKVIYLPPPITRSNSFVNDLAVDLTRNVIYISDPIYGTESALIRVDLNTGLATRILQGHQSVIPENLDLIIDGVAVEIKQPDGSLIRPHLGVNGLVLDVNNEWLYFNPMHSTSMYRAKSADLCNPDLSDEELASRVERYSDKPICDGISIDQDNNLYVGDLAANGVGVIKPDRSYQLLITDEKLSWVDSFSFGSDGYLYCNCNQLHRSTPLHGGKNIATPPYYIFRLEPLAPGIVGR</sequence>
<dbReference type="SUPFAM" id="SSF101898">
    <property type="entry name" value="NHL repeat"/>
    <property type="match status" value="1"/>
</dbReference>
<dbReference type="InterPro" id="IPR017996">
    <property type="entry name" value="MRJP/yellow-related"/>
</dbReference>
<dbReference type="InterPro" id="IPR011042">
    <property type="entry name" value="6-blade_b-propeller_TolB-like"/>
</dbReference>
<dbReference type="PANTHER" id="PTHR10009">
    <property type="entry name" value="PROTEIN YELLOW-RELATED"/>
    <property type="match status" value="1"/>
</dbReference>
<comment type="caution">
    <text evidence="3">The sequence shown here is derived from an EMBL/GenBank/DDBJ whole genome shotgun (WGS) entry which is preliminary data.</text>
</comment>
<proteinExistence type="predicted"/>
<comment type="subcellular location">
    <subcellularLocation>
        <location evidence="1">Secreted</location>
    </subcellularLocation>
</comment>
<dbReference type="RefSeq" id="WP_046277977.1">
    <property type="nucleotide sequence ID" value="NZ_LATL02000110.1"/>
</dbReference>
<accession>A0A0F5YJ17</accession>
<gene>
    <name evidence="3" type="ORF">WN50_07825</name>
</gene>
<keyword evidence="2" id="KW-0964">Secreted</keyword>
<reference evidence="3 4" key="1">
    <citation type="submission" date="2015-06" db="EMBL/GenBank/DDBJ databases">
        <title>Draft genome assembly of filamentous brackish cyanobacterium Limnoraphis robusta strain CS-951.</title>
        <authorList>
            <person name="Willis A."/>
            <person name="Parks M."/>
            <person name="Burford M.A."/>
        </authorList>
    </citation>
    <scope>NUCLEOTIDE SEQUENCE [LARGE SCALE GENOMIC DNA]</scope>
    <source>
        <strain evidence="3 4">CS-951</strain>
    </source>
</reference>